<reference evidence="1" key="1">
    <citation type="submission" date="2022-07" db="EMBL/GenBank/DDBJ databases">
        <authorList>
            <person name="Trinca V."/>
            <person name="Uliana J.V.C."/>
            <person name="Torres T.T."/>
            <person name="Ward R.J."/>
            <person name="Monesi N."/>
        </authorList>
    </citation>
    <scope>NUCLEOTIDE SEQUENCE</scope>
    <source>
        <strain evidence="1">HSMRA1968</strain>
        <tissue evidence="1">Whole embryos</tissue>
    </source>
</reference>
<proteinExistence type="predicted"/>
<evidence type="ECO:0000313" key="1">
    <source>
        <dbReference type="EMBL" id="KAJ6642323.1"/>
    </source>
</evidence>
<comment type="caution">
    <text evidence="1">The sequence shown here is derived from an EMBL/GenBank/DDBJ whole genome shotgun (WGS) entry which is preliminary data.</text>
</comment>
<dbReference type="PANTHER" id="PTHR47501">
    <property type="entry name" value="TRANSPOSASE-RELATED"/>
    <property type="match status" value="1"/>
</dbReference>
<dbReference type="InterPro" id="IPR012337">
    <property type="entry name" value="RNaseH-like_sf"/>
</dbReference>
<gene>
    <name evidence="1" type="ORF">Bhyg_07270</name>
</gene>
<accession>A0A9Q0N2B4</accession>
<protein>
    <recommendedName>
        <fullName evidence="3">Transposase</fullName>
    </recommendedName>
</protein>
<dbReference type="PANTHER" id="PTHR47501:SF5">
    <property type="entry name" value="HAT C-TERMINAL DIMERISATION DOMAIN-CONTAINING PROTEIN"/>
    <property type="match status" value="1"/>
</dbReference>
<dbReference type="AlphaFoldDB" id="A0A9Q0N2B4"/>
<name>A0A9Q0N2B4_9DIPT</name>
<dbReference type="EMBL" id="WJQU01000002">
    <property type="protein sequence ID" value="KAJ6642323.1"/>
    <property type="molecule type" value="Genomic_DNA"/>
</dbReference>
<dbReference type="SUPFAM" id="SSF53098">
    <property type="entry name" value="Ribonuclease H-like"/>
    <property type="match status" value="1"/>
</dbReference>
<evidence type="ECO:0008006" key="3">
    <source>
        <dbReference type="Google" id="ProtNLM"/>
    </source>
</evidence>
<evidence type="ECO:0000313" key="2">
    <source>
        <dbReference type="Proteomes" id="UP001151699"/>
    </source>
</evidence>
<dbReference type="OrthoDB" id="7788285at2759"/>
<sequence length="558" mass="64567">MSASTIIERIDVIESTARVEQLLETTSSADSIVVKVKKSKTFEWFYQRNYDKYFEFVKAKSEKSVLVQCLLCPPRKQLVCTINSAYNLTVHIKSSHHQDVKQFTERTQKRKMMEILPSNDSSESKRRQTTIDKFSEGGSITQARLDRLVFNYIIDKVQPFSIVQSESFKEMVLSDKSKKLNIMSRDKLSLILIREHNLLSNGQIDCYSKIDFFCLTADLWSLRRRAFLGITIHWICPNSYSRQKNSLACRRVTGVHSSDVLARHIYEIIQFFKIPIRKILKIVTDGGTNFKKAFKEHQVECNEEDDDDDECEEDLASLLAESNSGEIFLPPQKRCASHSLCLVLTTDIKLKKPKKKKNAAPKRREKELTASEREFNEFRETVLDPVLEKCQKLFNKQSNSPKAADLVHSYLHRYLVTPSPTRWNSMFDSVSLVSELLDEKPKEMESVMTGLGLEKFSSRDREILKEYIEVTRNVADALDVLQGEVYMYQGVFSPTIHKMKQKINDLTDLKFCLPLKERILKSVEKRLYERRLFESDAAAPFVQIVPDAFVIIEDKADF</sequence>
<dbReference type="Proteomes" id="UP001151699">
    <property type="component" value="Chromosome B"/>
</dbReference>
<organism evidence="1 2">
    <name type="scientific">Pseudolycoriella hygida</name>
    <dbReference type="NCBI Taxonomy" id="35572"/>
    <lineage>
        <taxon>Eukaryota</taxon>
        <taxon>Metazoa</taxon>
        <taxon>Ecdysozoa</taxon>
        <taxon>Arthropoda</taxon>
        <taxon>Hexapoda</taxon>
        <taxon>Insecta</taxon>
        <taxon>Pterygota</taxon>
        <taxon>Neoptera</taxon>
        <taxon>Endopterygota</taxon>
        <taxon>Diptera</taxon>
        <taxon>Nematocera</taxon>
        <taxon>Sciaroidea</taxon>
        <taxon>Sciaridae</taxon>
        <taxon>Pseudolycoriella</taxon>
    </lineage>
</organism>
<keyword evidence="2" id="KW-1185">Reference proteome</keyword>